<evidence type="ECO:0000256" key="1">
    <source>
        <dbReference type="ARBA" id="ARBA00022723"/>
    </source>
</evidence>
<keyword evidence="4" id="KW-0862">Zinc</keyword>
<sequence>MEGVQQNIRSRIDLNIEMEEARGEDSCEEPIIVISSLDEINAASSADLLTTRQSYGDTCFPSGRNGEDVMPVLEQIMPTSNTLHISTGKELTISDLDMKTGKGENKIYIAQNKRREEKKGNKRLLNLDAIEGLKDLDENSLYIKKESNSTKIYDRNTVHCPKCPFRTQSRLRLAPHMAGHERHDQTFSCRWCALLFWSGPAGLLLHKLRHHPRMDKQRLILYKELLLERLNWKPPKPEIKNNVISPVINDSPAFDLSNDEDQEPRITTPRNFPYRCRHCPYSTDQILRLQKHENKHIFKAEHCCQQCSYSCRSMHILMQHSRLHEVEPTSSSTTSLSSFRFPEAGTSSCENQQMPSDGFHREDVQQHFTPSSPRKEFFWRRETNFCPHCPYKSKHNCDMKAHLKMHVERRKFACRHCTYSTMRQNALISHEKLHQIRLTDKGACRRVKWIYAKENGGRSAHLGWRMRILRSGWHFYRCSIVECGAEFAFCAELVQHSRHHHLAWWKKRNEIVARTKNLIRCTICGFRTSLEMRMRDHEAVHQNDGCKNVRSVGGIFNCRECPYSTANYAKFWNHRQKHKRTNRFACSLCSFSSGSIQCYIEHSKLHGILKIESEEAVDKAANNVKFEAIGTNGDNIKVPEDDGNNVSSSSTSLDQLKSDDLPIFKKQKFQEQFGAIIPVIAHLRSAHLVKETG</sequence>
<keyword evidence="7" id="KW-1185">Reference proteome</keyword>
<dbReference type="AlphaFoldDB" id="A0A915LCY6"/>
<dbReference type="SMART" id="SM00355">
    <property type="entry name" value="ZnF_C2H2"/>
    <property type="match status" value="10"/>
</dbReference>
<evidence type="ECO:0000313" key="8">
    <source>
        <dbReference type="WBParaSite" id="scaffold1053_cov261.g2330"/>
    </source>
</evidence>
<feature type="domain" description="C2H2-type" evidence="6">
    <location>
        <begin position="476"/>
        <end position="500"/>
    </location>
</feature>
<dbReference type="InterPro" id="IPR013087">
    <property type="entry name" value="Znf_C2H2_type"/>
</dbReference>
<name>A0A915LCY6_MELJA</name>
<dbReference type="PROSITE" id="PS50157">
    <property type="entry name" value="ZINC_FINGER_C2H2_2"/>
    <property type="match status" value="2"/>
</dbReference>
<dbReference type="PANTHER" id="PTHR24403">
    <property type="entry name" value="ZINC FINGER PROTEIN"/>
    <property type="match status" value="1"/>
</dbReference>
<evidence type="ECO:0000256" key="4">
    <source>
        <dbReference type="ARBA" id="ARBA00022833"/>
    </source>
</evidence>
<dbReference type="WBParaSite" id="scaffold1053_cov261.g2330">
    <property type="protein sequence ID" value="scaffold1053_cov261.g2330"/>
    <property type="gene ID" value="scaffold1053_cov261.g2330"/>
</dbReference>
<feature type="domain" description="C2H2-type" evidence="6">
    <location>
        <begin position="412"/>
        <end position="434"/>
    </location>
</feature>
<dbReference type="PANTHER" id="PTHR24403:SF67">
    <property type="entry name" value="FI01116P-RELATED"/>
    <property type="match status" value="1"/>
</dbReference>
<protein>
    <submittedName>
        <fullName evidence="8">C2H2-type domain-containing protein</fullName>
    </submittedName>
</protein>
<keyword evidence="1" id="KW-0479">Metal-binding</keyword>
<dbReference type="GO" id="GO:0005634">
    <property type="term" value="C:nucleus"/>
    <property type="evidence" value="ECO:0007669"/>
    <property type="project" value="TreeGrafter"/>
</dbReference>
<keyword evidence="3 5" id="KW-0863">Zinc-finger</keyword>
<dbReference type="Proteomes" id="UP000887561">
    <property type="component" value="Unplaced"/>
</dbReference>
<organism evidence="7 8">
    <name type="scientific">Meloidogyne javanica</name>
    <name type="common">Root-knot nematode worm</name>
    <dbReference type="NCBI Taxonomy" id="6303"/>
    <lineage>
        <taxon>Eukaryota</taxon>
        <taxon>Metazoa</taxon>
        <taxon>Ecdysozoa</taxon>
        <taxon>Nematoda</taxon>
        <taxon>Chromadorea</taxon>
        <taxon>Rhabditida</taxon>
        <taxon>Tylenchina</taxon>
        <taxon>Tylenchomorpha</taxon>
        <taxon>Tylenchoidea</taxon>
        <taxon>Meloidogynidae</taxon>
        <taxon>Meloidogyninae</taxon>
        <taxon>Meloidogyne</taxon>
        <taxon>Meloidogyne incognita group</taxon>
    </lineage>
</organism>
<evidence type="ECO:0000256" key="5">
    <source>
        <dbReference type="PROSITE-ProRule" id="PRU00042"/>
    </source>
</evidence>
<evidence type="ECO:0000259" key="6">
    <source>
        <dbReference type="PROSITE" id="PS50157"/>
    </source>
</evidence>
<dbReference type="InterPro" id="IPR050688">
    <property type="entry name" value="Zinc_finger/UBP_domain"/>
</dbReference>
<dbReference type="GO" id="GO:0045944">
    <property type="term" value="P:positive regulation of transcription by RNA polymerase II"/>
    <property type="evidence" value="ECO:0007669"/>
    <property type="project" value="TreeGrafter"/>
</dbReference>
<dbReference type="GO" id="GO:0008270">
    <property type="term" value="F:zinc ion binding"/>
    <property type="evidence" value="ECO:0007669"/>
    <property type="project" value="UniProtKB-KW"/>
</dbReference>
<dbReference type="Gene3D" id="3.30.160.60">
    <property type="entry name" value="Classic Zinc Finger"/>
    <property type="match status" value="4"/>
</dbReference>
<proteinExistence type="predicted"/>
<evidence type="ECO:0000256" key="2">
    <source>
        <dbReference type="ARBA" id="ARBA00022737"/>
    </source>
</evidence>
<evidence type="ECO:0000256" key="3">
    <source>
        <dbReference type="ARBA" id="ARBA00022771"/>
    </source>
</evidence>
<accession>A0A915LCY6</accession>
<evidence type="ECO:0000313" key="7">
    <source>
        <dbReference type="Proteomes" id="UP000887561"/>
    </source>
</evidence>
<dbReference type="PROSITE" id="PS00028">
    <property type="entry name" value="ZINC_FINGER_C2H2_1"/>
    <property type="match status" value="1"/>
</dbReference>
<reference evidence="8" key="1">
    <citation type="submission" date="2022-11" db="UniProtKB">
        <authorList>
            <consortium name="WormBaseParasite"/>
        </authorList>
    </citation>
    <scope>IDENTIFICATION</scope>
</reference>
<keyword evidence="2" id="KW-0677">Repeat</keyword>